<reference evidence="5" key="1">
    <citation type="journal article" date="2019" name="Int. J. Syst. Evol. Microbiol.">
        <title>The Global Catalogue of Microorganisms (GCM) 10K type strain sequencing project: providing services to taxonomists for standard genome sequencing and annotation.</title>
        <authorList>
            <consortium name="The Broad Institute Genomics Platform"/>
            <consortium name="The Broad Institute Genome Sequencing Center for Infectious Disease"/>
            <person name="Wu L."/>
            <person name="Ma J."/>
        </authorList>
    </citation>
    <scope>NUCLEOTIDE SEQUENCE [LARGE SCALE GENOMIC DNA]</scope>
    <source>
        <strain evidence="5">TISTR 932</strain>
    </source>
</reference>
<dbReference type="CDD" id="cd04301">
    <property type="entry name" value="NAT_SF"/>
    <property type="match status" value="1"/>
</dbReference>
<gene>
    <name evidence="4" type="ORF">ACFSR0_00800</name>
</gene>
<evidence type="ECO:0000313" key="4">
    <source>
        <dbReference type="EMBL" id="MFD2727979.1"/>
    </source>
</evidence>
<sequence>MARSEEKQSVYRNTVHSVAVGNAPYLKAASHYLRYAIFVLGKGINQSVEFDDQDGPNTIYSVLFQGEKPIATARLLVINSQTVRISRVATTKAFRGRGFGRTVVQSLENYASEAGAQTVELHAEITAAAFYETFGYQREGQVYQEDGIACVTLKKTLH</sequence>
<evidence type="ECO:0000256" key="2">
    <source>
        <dbReference type="ARBA" id="ARBA00023315"/>
    </source>
</evidence>
<dbReference type="Pfam" id="PF13673">
    <property type="entry name" value="Acetyltransf_10"/>
    <property type="match status" value="1"/>
</dbReference>
<organism evidence="4 5">
    <name type="scientific">Enterococcus camelliae</name>
    <dbReference type="NCBI Taxonomy" id="453959"/>
    <lineage>
        <taxon>Bacteria</taxon>
        <taxon>Bacillati</taxon>
        <taxon>Bacillota</taxon>
        <taxon>Bacilli</taxon>
        <taxon>Lactobacillales</taxon>
        <taxon>Enterococcaceae</taxon>
        <taxon>Enterococcus</taxon>
    </lineage>
</organism>
<dbReference type="Gene3D" id="3.40.630.30">
    <property type="match status" value="1"/>
</dbReference>
<feature type="domain" description="N-acetyltransferase" evidence="3">
    <location>
        <begin position="13"/>
        <end position="158"/>
    </location>
</feature>
<protein>
    <submittedName>
        <fullName evidence="4">GNAT family N-acetyltransferase</fullName>
    </submittedName>
</protein>
<keyword evidence="1" id="KW-0808">Transferase</keyword>
<dbReference type="Proteomes" id="UP001597427">
    <property type="component" value="Unassembled WGS sequence"/>
</dbReference>
<dbReference type="InterPro" id="IPR000182">
    <property type="entry name" value="GNAT_dom"/>
</dbReference>
<keyword evidence="2" id="KW-0012">Acyltransferase</keyword>
<evidence type="ECO:0000256" key="1">
    <source>
        <dbReference type="ARBA" id="ARBA00022679"/>
    </source>
</evidence>
<evidence type="ECO:0000313" key="5">
    <source>
        <dbReference type="Proteomes" id="UP001597427"/>
    </source>
</evidence>
<comment type="caution">
    <text evidence="4">The sequence shown here is derived from an EMBL/GenBank/DDBJ whole genome shotgun (WGS) entry which is preliminary data.</text>
</comment>
<accession>A0ABW5TGM4</accession>
<name>A0ABW5TGM4_9ENTE</name>
<dbReference type="InterPro" id="IPR050832">
    <property type="entry name" value="Bact_Acetyltransf"/>
</dbReference>
<dbReference type="RefSeq" id="WP_379978949.1">
    <property type="nucleotide sequence ID" value="NZ_JBHUMO010000003.1"/>
</dbReference>
<dbReference type="EMBL" id="JBHUMO010000003">
    <property type="protein sequence ID" value="MFD2727979.1"/>
    <property type="molecule type" value="Genomic_DNA"/>
</dbReference>
<dbReference type="PROSITE" id="PS51186">
    <property type="entry name" value="GNAT"/>
    <property type="match status" value="1"/>
</dbReference>
<dbReference type="PANTHER" id="PTHR43877:SF2">
    <property type="entry name" value="AMINOALKYLPHOSPHONATE N-ACETYLTRANSFERASE-RELATED"/>
    <property type="match status" value="1"/>
</dbReference>
<keyword evidence="5" id="KW-1185">Reference proteome</keyword>
<dbReference type="SUPFAM" id="SSF55729">
    <property type="entry name" value="Acyl-CoA N-acyltransferases (Nat)"/>
    <property type="match status" value="1"/>
</dbReference>
<dbReference type="PANTHER" id="PTHR43877">
    <property type="entry name" value="AMINOALKYLPHOSPHONATE N-ACETYLTRANSFERASE-RELATED-RELATED"/>
    <property type="match status" value="1"/>
</dbReference>
<evidence type="ECO:0000259" key="3">
    <source>
        <dbReference type="PROSITE" id="PS51186"/>
    </source>
</evidence>
<proteinExistence type="predicted"/>
<dbReference type="InterPro" id="IPR016181">
    <property type="entry name" value="Acyl_CoA_acyltransferase"/>
</dbReference>